<keyword evidence="2" id="KW-0677">Repeat</keyword>
<evidence type="ECO:0000313" key="5">
    <source>
        <dbReference type="EMBL" id="KAK5958534.1"/>
    </source>
</evidence>
<feature type="repeat" description="WD" evidence="3">
    <location>
        <begin position="899"/>
        <end position="925"/>
    </location>
</feature>
<evidence type="ECO:0000313" key="6">
    <source>
        <dbReference type="Proteomes" id="UP001316803"/>
    </source>
</evidence>
<feature type="region of interest" description="Disordered" evidence="4">
    <location>
        <begin position="779"/>
        <end position="856"/>
    </location>
</feature>
<dbReference type="InterPro" id="IPR045151">
    <property type="entry name" value="DCAF8"/>
</dbReference>
<dbReference type="InterPro" id="IPR015943">
    <property type="entry name" value="WD40/YVTN_repeat-like_dom_sf"/>
</dbReference>
<dbReference type="EMBL" id="JAKLMC020000001">
    <property type="protein sequence ID" value="KAK5958534.1"/>
    <property type="molecule type" value="Genomic_DNA"/>
</dbReference>
<dbReference type="AlphaFoldDB" id="A0AAN8I995"/>
<dbReference type="PROSITE" id="PS50082">
    <property type="entry name" value="WD_REPEATS_2"/>
    <property type="match status" value="4"/>
</dbReference>
<sequence length="1078" mass="121153">MGNFDVKLLKRSIAQKRFHQSVRPLYGDHAWAKDLDIVNELGAHTGCVNALSWSTSGRLLASGSDDTYLNIWAYNADDQAKPFTLNTSVNTGHQANIFSVKFMPHSNDGTVVTCAGDSEVRIFDLEYGAGAQAATGASESTRSRRFNDFFGNCRWLTEANTNARVYRSHADRAKRIVTESSPHLFLTCSEDGEVRQWDLRQPSSAYPSPRGARSFGMRRSAHNEGSDVPPALISYKRYGLDLNTISCSKSQPHYIALGGAHAHCFLHDRRMLGRNVDDEQGRPVSLKPEAGSPDDDSMREATKCVRRFTPNNKRKMRPSDHGRNHITACKISDARPNELISSWSGDYVYSFDIVKGPDARDQEREQDSLHRTARLTNRAERKRKRTKGTQSSTSLGDGAQHGRRLRRVSDTQAENGQSALRIRFENGDTEEVGLDENGSVEESTLLTAHETLLSEAQKQSERIARALVNLRKTLFDFSGVLQSPVEGSSESVSELSRNMDSYTAALGQASALLPEIEQVMREWTYPNTTDEDEILLQNTLRRNRQSSWRFVQAVGCLSRAMGGRIQTLGPSEDPRLHQFETIKPAPLEADRITKESQFCYDFIKAITLWLNGGREAVLAGFKKPPELKGRSGRYPFDESTSLENLSEHLQNYLLPLARDDTPVIDLGTNQFERDELRQLFYDQKSAVQTFTRAMDRIEKLQMYQGTSDVQESSGGVQKRVMDKGAAARFWGEKVSRALLMDAADGVTFNFVNRAFGGLKVHITPDDETIDRLLDEAEEEEMFVDTEESISTEPTVTQSESTDVPRVTIEEAEEDEPLSQSIVQEEDEDSDNVPDESEDEDTESDSDDEATNLIMRPRRRLMSTRRALVNNDVDYTSHTKAYKGHCNTRTVKDVNYYGLDDEYVISGSDDGRFFIWDRKTTEIVSVLEGDQEVVNVIQGHPYEPMIACSGIDSTIKIFGPGGDNRERYDARHGENIARPPGGERHSSLGMVGRARRRRMAEDDNDVEEPGQVEDPKNDDPEYVARNGLKSRRVPMEKIYEITSQNNAERQRGVGDAFMTVSDLDNILLRAWLMSNAMVT</sequence>
<feature type="compositionally biased region" description="Polar residues" evidence="4">
    <location>
        <begin position="790"/>
        <end position="801"/>
    </location>
</feature>
<feature type="compositionally biased region" description="Acidic residues" evidence="4">
    <location>
        <begin position="1001"/>
        <end position="1010"/>
    </location>
</feature>
<dbReference type="SUPFAM" id="SSF50978">
    <property type="entry name" value="WD40 repeat-like"/>
    <property type="match status" value="1"/>
</dbReference>
<evidence type="ECO:0000256" key="3">
    <source>
        <dbReference type="PROSITE-ProRule" id="PRU00221"/>
    </source>
</evidence>
<dbReference type="GO" id="GO:0005737">
    <property type="term" value="C:cytoplasm"/>
    <property type="evidence" value="ECO:0007669"/>
    <property type="project" value="TreeGrafter"/>
</dbReference>
<organism evidence="5 6">
    <name type="scientific">Knufia fluminis</name>
    <dbReference type="NCBI Taxonomy" id="191047"/>
    <lineage>
        <taxon>Eukaryota</taxon>
        <taxon>Fungi</taxon>
        <taxon>Dikarya</taxon>
        <taxon>Ascomycota</taxon>
        <taxon>Pezizomycotina</taxon>
        <taxon>Eurotiomycetes</taxon>
        <taxon>Chaetothyriomycetidae</taxon>
        <taxon>Chaetothyriales</taxon>
        <taxon>Trichomeriaceae</taxon>
        <taxon>Knufia</taxon>
    </lineage>
</organism>
<feature type="compositionally biased region" description="Basic and acidic residues" evidence="4">
    <location>
        <begin position="972"/>
        <end position="985"/>
    </location>
</feature>
<feature type="region of interest" description="Disordered" evidence="4">
    <location>
        <begin position="276"/>
        <end position="298"/>
    </location>
</feature>
<comment type="caution">
    <text evidence="5">The sequence shown here is derived from an EMBL/GenBank/DDBJ whole genome shotgun (WGS) entry which is preliminary data.</text>
</comment>
<dbReference type="GO" id="GO:0080008">
    <property type="term" value="C:Cul4-RING E3 ubiquitin ligase complex"/>
    <property type="evidence" value="ECO:0007669"/>
    <property type="project" value="TreeGrafter"/>
</dbReference>
<keyword evidence="6" id="KW-1185">Reference proteome</keyword>
<feature type="region of interest" description="Disordered" evidence="4">
    <location>
        <begin position="201"/>
        <end position="228"/>
    </location>
</feature>
<feature type="compositionally biased region" description="Acidic residues" evidence="4">
    <location>
        <begin position="779"/>
        <end position="789"/>
    </location>
</feature>
<feature type="region of interest" description="Disordered" evidence="4">
    <location>
        <begin position="972"/>
        <end position="1028"/>
    </location>
</feature>
<proteinExistence type="predicted"/>
<evidence type="ECO:0000256" key="1">
    <source>
        <dbReference type="ARBA" id="ARBA00022574"/>
    </source>
</evidence>
<dbReference type="GO" id="GO:0045717">
    <property type="term" value="P:negative regulation of fatty acid biosynthetic process"/>
    <property type="evidence" value="ECO:0007669"/>
    <property type="project" value="TreeGrafter"/>
</dbReference>
<protein>
    <submittedName>
        <fullName evidence="5">Uncharacterized protein</fullName>
    </submittedName>
</protein>
<dbReference type="SMART" id="SM00320">
    <property type="entry name" value="WD40"/>
    <property type="match status" value="5"/>
</dbReference>
<dbReference type="Proteomes" id="UP001316803">
    <property type="component" value="Unassembled WGS sequence"/>
</dbReference>
<feature type="compositionally biased region" description="Basic and acidic residues" evidence="4">
    <location>
        <begin position="358"/>
        <end position="370"/>
    </location>
</feature>
<name>A0AAN8I995_9EURO</name>
<feature type="repeat" description="WD" evidence="3">
    <location>
        <begin position="166"/>
        <end position="207"/>
    </location>
</feature>
<dbReference type="PROSITE" id="PS50294">
    <property type="entry name" value="WD_REPEATS_REGION"/>
    <property type="match status" value="1"/>
</dbReference>
<feature type="repeat" description="WD" evidence="3">
    <location>
        <begin position="90"/>
        <end position="133"/>
    </location>
</feature>
<dbReference type="Pfam" id="PF00400">
    <property type="entry name" value="WD40"/>
    <property type="match status" value="3"/>
</dbReference>
<feature type="region of interest" description="Disordered" evidence="4">
    <location>
        <begin position="358"/>
        <end position="417"/>
    </location>
</feature>
<evidence type="ECO:0000256" key="4">
    <source>
        <dbReference type="SAM" id="MobiDB-lite"/>
    </source>
</evidence>
<gene>
    <name evidence="5" type="ORF">OHC33_000377</name>
</gene>
<dbReference type="InterPro" id="IPR036322">
    <property type="entry name" value="WD40_repeat_dom_sf"/>
</dbReference>
<dbReference type="PANTHER" id="PTHR15574">
    <property type="entry name" value="WD REPEAT DOMAIN-CONTAINING FAMILY"/>
    <property type="match status" value="1"/>
</dbReference>
<accession>A0AAN8I995</accession>
<evidence type="ECO:0000256" key="2">
    <source>
        <dbReference type="ARBA" id="ARBA00022737"/>
    </source>
</evidence>
<feature type="compositionally biased region" description="Acidic residues" evidence="4">
    <location>
        <begin position="823"/>
        <end position="849"/>
    </location>
</feature>
<dbReference type="Gene3D" id="2.130.10.10">
    <property type="entry name" value="YVTN repeat-like/Quinoprotein amine dehydrogenase"/>
    <property type="match status" value="3"/>
</dbReference>
<dbReference type="PANTHER" id="PTHR15574:SF40">
    <property type="entry name" value="WD AND TETRATRICOPEPTIDE REPEATS PROTEIN 1"/>
    <property type="match status" value="1"/>
</dbReference>
<reference evidence="5 6" key="1">
    <citation type="submission" date="2022-12" db="EMBL/GenBank/DDBJ databases">
        <title>Genomic features and morphological characterization of a novel Knufia sp. strain isolated from spacecraft assembly facility.</title>
        <authorList>
            <person name="Teixeira M."/>
            <person name="Chander A.M."/>
            <person name="Stajich J.E."/>
            <person name="Venkateswaran K."/>
        </authorList>
    </citation>
    <scope>NUCLEOTIDE SEQUENCE [LARGE SCALE GENOMIC DNA]</scope>
    <source>
        <strain evidence="5 6">FJI-L2-BK-P2</strain>
    </source>
</reference>
<dbReference type="InterPro" id="IPR001680">
    <property type="entry name" value="WD40_rpt"/>
</dbReference>
<feature type="repeat" description="WD" evidence="3">
    <location>
        <begin position="41"/>
        <end position="82"/>
    </location>
</feature>
<keyword evidence="1 3" id="KW-0853">WD repeat</keyword>